<dbReference type="STRING" id="1210089.GCA_001613165_01636"/>
<gene>
    <name evidence="1" type="ORF">DFR68_102157</name>
</gene>
<accession>A0A370HCE0</accession>
<name>A0A370HCE0_9NOCA</name>
<reference evidence="1 2" key="1">
    <citation type="submission" date="2018-07" db="EMBL/GenBank/DDBJ databases">
        <title>Genomic Encyclopedia of Type Strains, Phase IV (KMG-IV): sequencing the most valuable type-strain genomes for metagenomic binning, comparative biology and taxonomic classification.</title>
        <authorList>
            <person name="Goeker M."/>
        </authorList>
    </citation>
    <scope>NUCLEOTIDE SEQUENCE [LARGE SCALE GENOMIC DNA]</scope>
    <source>
        <strain evidence="1 2">DSM 44952</strain>
    </source>
</reference>
<proteinExistence type="predicted"/>
<keyword evidence="2" id="KW-1185">Reference proteome</keyword>
<dbReference type="EMBL" id="QQAZ01000002">
    <property type="protein sequence ID" value="RDI54035.1"/>
    <property type="molecule type" value="Genomic_DNA"/>
</dbReference>
<sequence>MWWRVMWCRVSPRMYRRRSSTRCAHCCACRVRNRRGWVIIRSDRRITSATVNGLDDVRGVRMTGRYAGRGRLAGVAVVSAVLAIAGCGSDSGGPQPVGQSPAANPAPEVIDCSFNKPAVRPSKLILACADLGLRVEQIAWTSWGPDKAEGDGIQHLNTCEPNCAAGHFVTEPVRIVLTDLVEPGHVFTRATTIDADGEKLSRPMTKR</sequence>
<evidence type="ECO:0000313" key="2">
    <source>
        <dbReference type="Proteomes" id="UP000255355"/>
    </source>
</evidence>
<organism evidence="1 2">
    <name type="scientific">Nocardia mexicana</name>
    <dbReference type="NCBI Taxonomy" id="279262"/>
    <lineage>
        <taxon>Bacteria</taxon>
        <taxon>Bacillati</taxon>
        <taxon>Actinomycetota</taxon>
        <taxon>Actinomycetes</taxon>
        <taxon>Mycobacteriales</taxon>
        <taxon>Nocardiaceae</taxon>
        <taxon>Nocardia</taxon>
    </lineage>
</organism>
<evidence type="ECO:0000313" key="1">
    <source>
        <dbReference type="EMBL" id="RDI54035.1"/>
    </source>
</evidence>
<dbReference type="Proteomes" id="UP000255355">
    <property type="component" value="Unassembled WGS sequence"/>
</dbReference>
<protein>
    <submittedName>
        <fullName evidence="1">Uncharacterized protein</fullName>
    </submittedName>
</protein>
<dbReference type="AlphaFoldDB" id="A0A370HCE0"/>
<comment type="caution">
    <text evidence="1">The sequence shown here is derived from an EMBL/GenBank/DDBJ whole genome shotgun (WGS) entry which is preliminary data.</text>
</comment>